<keyword evidence="3" id="KW-1133">Transmembrane helix</keyword>
<feature type="repeat" description="TPR" evidence="1">
    <location>
        <begin position="55"/>
        <end position="88"/>
    </location>
</feature>
<evidence type="ECO:0000313" key="6">
    <source>
        <dbReference type="Proteomes" id="UP001325479"/>
    </source>
</evidence>
<evidence type="ECO:0000256" key="4">
    <source>
        <dbReference type="SAM" id="SignalP"/>
    </source>
</evidence>
<keyword evidence="6" id="KW-1185">Reference proteome</keyword>
<feature type="transmembrane region" description="Helical" evidence="3">
    <location>
        <begin position="148"/>
        <end position="169"/>
    </location>
</feature>
<protein>
    <submittedName>
        <fullName evidence="5">Tetratricopeptide repeat protein</fullName>
    </submittedName>
</protein>
<dbReference type="Proteomes" id="UP001325479">
    <property type="component" value="Chromosome"/>
</dbReference>
<keyword evidence="1" id="KW-0802">TPR repeat</keyword>
<dbReference type="EMBL" id="CP139965">
    <property type="protein sequence ID" value="WQD80023.1"/>
    <property type="molecule type" value="Genomic_DNA"/>
</dbReference>
<sequence>MKKFLVAAFASLAMICGGAFAVPSVQQIESAMSQGNWQQADTGLTQVLEAHPNNAHAHYLYGQVLEREGRYGDALAQVEQAKSLDPQIRFTSPSRFAQVEARIRASAQRAGSVTTRRADNPFVQQAAPAQTPPPGTFAEAPVKHGPSMGMWIGIAVLLVAIALVLRWTVRRAKSSEDTRANDDRRVQLKRATDLLNEVRSLKLDVRLSTAPGHEALEKDVEATESQLRERVEALSNASNPVPPYEIEALERQVASLKARAEGRPDPNAQTAQTAAAGDRTGESVFAREADERFGRGQQPGYGQQGPWPAPPPQQQPPVIIQQGGFGGGMGGLLTGVLLGEALNSGRDRVVERDVIVDDERRRREADNGGGLDFGQGSNDWNDDNSGGNVDLGNDDSGGWTDT</sequence>
<evidence type="ECO:0000313" key="5">
    <source>
        <dbReference type="EMBL" id="WQD80023.1"/>
    </source>
</evidence>
<feature type="signal peptide" evidence="4">
    <location>
        <begin position="1"/>
        <end position="21"/>
    </location>
</feature>
<proteinExistence type="predicted"/>
<dbReference type="Gene3D" id="1.25.40.10">
    <property type="entry name" value="Tetratricopeptide repeat domain"/>
    <property type="match status" value="1"/>
</dbReference>
<evidence type="ECO:0000256" key="3">
    <source>
        <dbReference type="SAM" id="Phobius"/>
    </source>
</evidence>
<dbReference type="RefSeq" id="WP_114810937.1">
    <property type="nucleotide sequence ID" value="NZ_CP139965.1"/>
</dbReference>
<evidence type="ECO:0000256" key="2">
    <source>
        <dbReference type="SAM" id="MobiDB-lite"/>
    </source>
</evidence>
<feature type="compositionally biased region" description="Low complexity" evidence="2">
    <location>
        <begin position="374"/>
        <end position="390"/>
    </location>
</feature>
<organism evidence="5 6">
    <name type="scientific">Paraburkholderia kururiensis</name>
    <dbReference type="NCBI Taxonomy" id="984307"/>
    <lineage>
        <taxon>Bacteria</taxon>
        <taxon>Pseudomonadati</taxon>
        <taxon>Pseudomonadota</taxon>
        <taxon>Betaproteobacteria</taxon>
        <taxon>Burkholderiales</taxon>
        <taxon>Burkholderiaceae</taxon>
        <taxon>Paraburkholderia</taxon>
    </lineage>
</organism>
<dbReference type="SUPFAM" id="SSF48452">
    <property type="entry name" value="TPR-like"/>
    <property type="match status" value="1"/>
</dbReference>
<evidence type="ECO:0000256" key="1">
    <source>
        <dbReference type="PROSITE-ProRule" id="PRU00339"/>
    </source>
</evidence>
<feature type="chain" id="PRO_5045702453" evidence="4">
    <location>
        <begin position="22"/>
        <end position="402"/>
    </location>
</feature>
<keyword evidence="3" id="KW-0812">Transmembrane</keyword>
<reference evidence="5 6" key="1">
    <citation type="submission" date="2023-12" db="EMBL/GenBank/DDBJ databases">
        <title>Genome sequencing and assembly of bacterial species from a model synthetic community.</title>
        <authorList>
            <person name="Hogle S.L."/>
        </authorList>
    </citation>
    <scope>NUCLEOTIDE SEQUENCE [LARGE SCALE GENOMIC DNA]</scope>
    <source>
        <strain evidence="5 6">HAMBI 2494</strain>
    </source>
</reference>
<feature type="region of interest" description="Disordered" evidence="2">
    <location>
        <begin position="361"/>
        <end position="402"/>
    </location>
</feature>
<name>A0ABZ0WRJ9_9BURK</name>
<dbReference type="InterPro" id="IPR019734">
    <property type="entry name" value="TPR_rpt"/>
</dbReference>
<feature type="region of interest" description="Disordered" evidence="2">
    <location>
        <begin position="259"/>
        <end position="281"/>
    </location>
</feature>
<dbReference type="PROSITE" id="PS50005">
    <property type="entry name" value="TPR"/>
    <property type="match status" value="1"/>
</dbReference>
<gene>
    <name evidence="5" type="ORF">U0042_10245</name>
</gene>
<dbReference type="InterPro" id="IPR011990">
    <property type="entry name" value="TPR-like_helical_dom_sf"/>
</dbReference>
<dbReference type="Pfam" id="PF13432">
    <property type="entry name" value="TPR_16"/>
    <property type="match status" value="1"/>
</dbReference>
<feature type="region of interest" description="Disordered" evidence="2">
    <location>
        <begin position="294"/>
        <end position="324"/>
    </location>
</feature>
<keyword evidence="3" id="KW-0472">Membrane</keyword>
<keyword evidence="4" id="KW-0732">Signal</keyword>
<accession>A0ABZ0WRJ9</accession>